<dbReference type="Pfam" id="PF00703">
    <property type="entry name" value="Glyco_hydro_2"/>
    <property type="match status" value="1"/>
</dbReference>
<dbReference type="eggNOG" id="COG3250">
    <property type="taxonomic scope" value="Bacteria"/>
</dbReference>
<evidence type="ECO:0000256" key="3">
    <source>
        <dbReference type="ARBA" id="ARBA00023295"/>
    </source>
</evidence>
<dbReference type="SUPFAM" id="SSF49303">
    <property type="entry name" value="beta-Galactosidase/glucuronidase domain"/>
    <property type="match status" value="1"/>
</dbReference>
<dbReference type="InterPro" id="IPR051913">
    <property type="entry name" value="GH2_Domain-Containing"/>
</dbReference>
<dbReference type="Gene3D" id="2.60.40.10">
    <property type="entry name" value="Immunoglobulins"/>
    <property type="match status" value="1"/>
</dbReference>
<keyword evidence="2 7" id="KW-0378">Hydrolase</keyword>
<proteinExistence type="inferred from homology"/>
<name>F3ZWH2_MAHA5</name>
<gene>
    <name evidence="7" type="ordered locus">Mahau_0184</name>
</gene>
<evidence type="ECO:0000259" key="4">
    <source>
        <dbReference type="Pfam" id="PF00703"/>
    </source>
</evidence>
<keyword evidence="8" id="KW-1185">Reference proteome</keyword>
<accession>F3ZWH2</accession>
<dbReference type="InterPro" id="IPR006103">
    <property type="entry name" value="Glyco_hydro_2_cat"/>
</dbReference>
<evidence type="ECO:0000259" key="5">
    <source>
        <dbReference type="Pfam" id="PF02836"/>
    </source>
</evidence>
<dbReference type="InterPro" id="IPR013783">
    <property type="entry name" value="Ig-like_fold"/>
</dbReference>
<dbReference type="Pfam" id="PF02836">
    <property type="entry name" value="Glyco_hydro_2_C"/>
    <property type="match status" value="1"/>
</dbReference>
<dbReference type="OrthoDB" id="9762066at2"/>
<dbReference type="Gene3D" id="3.20.20.80">
    <property type="entry name" value="Glycosidases"/>
    <property type="match status" value="1"/>
</dbReference>
<feature type="domain" description="Glycoside hydrolase family 2 immunoglobulin-like beta-sandwich" evidence="4">
    <location>
        <begin position="172"/>
        <end position="276"/>
    </location>
</feature>
<reference evidence="7 8" key="2">
    <citation type="journal article" date="2011" name="Stand. Genomic Sci.">
        <title>Complete genome sequence of Mahella australiensis type strain (50-1 BON).</title>
        <authorList>
            <person name="Sikorski J."/>
            <person name="Teshima H."/>
            <person name="Nolan M."/>
            <person name="Lucas S."/>
            <person name="Hammon N."/>
            <person name="Deshpande S."/>
            <person name="Cheng J.F."/>
            <person name="Pitluck S."/>
            <person name="Liolios K."/>
            <person name="Pagani I."/>
            <person name="Ivanova N."/>
            <person name="Huntemann M."/>
            <person name="Mavromatis K."/>
            <person name="Ovchinikova G."/>
            <person name="Pati A."/>
            <person name="Tapia R."/>
            <person name="Han C."/>
            <person name="Goodwin L."/>
            <person name="Chen A."/>
            <person name="Palaniappan K."/>
            <person name="Land M."/>
            <person name="Hauser L."/>
            <person name="Ngatchou-Djao O.D."/>
            <person name="Rohde M."/>
            <person name="Pukall R."/>
            <person name="Spring S."/>
            <person name="Abt B."/>
            <person name="Goker M."/>
            <person name="Detter J.C."/>
            <person name="Woyke T."/>
            <person name="Bristow J."/>
            <person name="Markowitz V."/>
            <person name="Hugenholtz P."/>
            <person name="Eisen J.A."/>
            <person name="Kyrpides N.C."/>
            <person name="Klenk H.P."/>
            <person name="Lapidus A."/>
        </authorList>
    </citation>
    <scope>NUCLEOTIDE SEQUENCE [LARGE SCALE GENOMIC DNA]</scope>
    <source>
        <strain evidence="8">DSM 15567 / CIP 107919 / 50-1 BON</strain>
    </source>
</reference>
<dbReference type="PANTHER" id="PTHR42732">
    <property type="entry name" value="BETA-GALACTOSIDASE"/>
    <property type="match status" value="1"/>
</dbReference>
<dbReference type="KEGG" id="mas:Mahau_0184"/>
<dbReference type="SUPFAM" id="SSF51445">
    <property type="entry name" value="(Trans)glycosidases"/>
    <property type="match status" value="1"/>
</dbReference>
<dbReference type="Pfam" id="PF02837">
    <property type="entry name" value="Glyco_hydro_2_N"/>
    <property type="match status" value="1"/>
</dbReference>
<dbReference type="EMBL" id="CP002360">
    <property type="protein sequence ID" value="AEE95407.1"/>
    <property type="molecule type" value="Genomic_DNA"/>
</dbReference>
<dbReference type="InterPro" id="IPR006102">
    <property type="entry name" value="Ig-like_GH2"/>
</dbReference>
<dbReference type="AlphaFoldDB" id="F3ZWH2"/>
<organism evidence="7 8">
    <name type="scientific">Mahella australiensis (strain DSM 15567 / CIP 107919 / 50-1 BON)</name>
    <dbReference type="NCBI Taxonomy" id="697281"/>
    <lineage>
        <taxon>Bacteria</taxon>
        <taxon>Bacillati</taxon>
        <taxon>Bacillota</taxon>
        <taxon>Clostridia</taxon>
        <taxon>Thermoanaerobacterales</taxon>
        <taxon>Thermoanaerobacterales Family IV. Incertae Sedis</taxon>
        <taxon>Mahella</taxon>
    </lineage>
</organism>
<evidence type="ECO:0000256" key="1">
    <source>
        <dbReference type="ARBA" id="ARBA00007401"/>
    </source>
</evidence>
<dbReference type="InterPro" id="IPR017853">
    <property type="entry name" value="GH"/>
</dbReference>
<dbReference type="InterPro" id="IPR036156">
    <property type="entry name" value="Beta-gal/glucu_dom_sf"/>
</dbReference>
<evidence type="ECO:0000259" key="6">
    <source>
        <dbReference type="Pfam" id="PF02837"/>
    </source>
</evidence>
<sequence>MSSIPRPEYPRPDFVRKDWLNLNGIWEFKFDDADECWSTINVPFCFESKLSGIGDPSPHDRIWYRRAFDIPQQWRDKRIMLHFGAVDYIAKVWVNSVYMGSHTGGHTPFSFDITDALSADGENIIMVEVDDYAYERQQARGKQSWMDEPFGCWYDRTSGIWQTVWLEPVNAIHVENVHITPDIDNGIVNIEAWLSREAVDCRLKADITFDGVHIVSAETDCHQGVARFSVNVVSHIFEWGLKLWSPEQPNLYDINFTLIDRGGREADRVSGYFGMRKVSIKDGKVLLNNHPYYQKLILDQGYFPESNLTAPSEQALIDDIKMTKAFGYNGVRKHQKVEEPLYLYWCDKLGLLVWGEMASYYEFSTAAADAYIKEWQEIIERDYNHPCIITWTPFNESWGVPNILNDKKQQYHTMAVVNMIRSLDSTRPVVSNDGWEHTDTDLCTIHDYRADGEDFKKAYADKDKVVNGAPAGKFIFAEGHTYDGQPVLITEYGGIAFASDKGWGYGDKVSDEEEFLSRFERITHAIMSVDYICGFCYTQLTDVQQEVNGLMTYDRKPKFDPAKIKAINDRR</sequence>
<dbReference type="GO" id="GO:0005975">
    <property type="term" value="P:carbohydrate metabolic process"/>
    <property type="evidence" value="ECO:0007669"/>
    <property type="project" value="InterPro"/>
</dbReference>
<dbReference type="STRING" id="697281.Mahau_0184"/>
<dbReference type="RefSeq" id="WP_013779841.1">
    <property type="nucleotide sequence ID" value="NC_015520.1"/>
</dbReference>
<protein>
    <submittedName>
        <fullName evidence="7">Glycoside hydrolase family 2 sugar binding protein</fullName>
    </submittedName>
</protein>
<feature type="domain" description="Glycoside hydrolase family 2 catalytic" evidence="5">
    <location>
        <begin position="278"/>
        <end position="558"/>
    </location>
</feature>
<dbReference type="HOGENOM" id="CLU_009935_2_1_9"/>
<dbReference type="GO" id="GO:0004553">
    <property type="term" value="F:hydrolase activity, hydrolyzing O-glycosyl compounds"/>
    <property type="evidence" value="ECO:0007669"/>
    <property type="project" value="InterPro"/>
</dbReference>
<evidence type="ECO:0000313" key="8">
    <source>
        <dbReference type="Proteomes" id="UP000008457"/>
    </source>
</evidence>
<evidence type="ECO:0000256" key="2">
    <source>
        <dbReference type="ARBA" id="ARBA00022801"/>
    </source>
</evidence>
<dbReference type="PANTHER" id="PTHR42732:SF3">
    <property type="entry name" value="HYDROLASE"/>
    <property type="match status" value="1"/>
</dbReference>
<feature type="domain" description="Glycosyl hydrolases family 2 sugar binding" evidence="6">
    <location>
        <begin position="59"/>
        <end position="132"/>
    </location>
</feature>
<dbReference type="InterPro" id="IPR008979">
    <property type="entry name" value="Galactose-bd-like_sf"/>
</dbReference>
<evidence type="ECO:0000313" key="7">
    <source>
        <dbReference type="EMBL" id="AEE95407.1"/>
    </source>
</evidence>
<keyword evidence="3" id="KW-0326">Glycosidase</keyword>
<dbReference type="Gene3D" id="2.60.120.260">
    <property type="entry name" value="Galactose-binding domain-like"/>
    <property type="match status" value="1"/>
</dbReference>
<dbReference type="Proteomes" id="UP000008457">
    <property type="component" value="Chromosome"/>
</dbReference>
<reference evidence="8" key="1">
    <citation type="submission" date="2010-11" db="EMBL/GenBank/DDBJ databases">
        <title>The complete genome of Mahella australiensis DSM 15567.</title>
        <authorList>
            <consortium name="US DOE Joint Genome Institute (JGI-PGF)"/>
            <person name="Lucas S."/>
            <person name="Copeland A."/>
            <person name="Lapidus A."/>
            <person name="Bruce D."/>
            <person name="Goodwin L."/>
            <person name="Pitluck S."/>
            <person name="Kyrpides N."/>
            <person name="Mavromatis K."/>
            <person name="Pagani I."/>
            <person name="Ivanova N."/>
            <person name="Teshima H."/>
            <person name="Brettin T."/>
            <person name="Detter J.C."/>
            <person name="Han C."/>
            <person name="Tapia R."/>
            <person name="Land M."/>
            <person name="Hauser L."/>
            <person name="Markowitz V."/>
            <person name="Cheng J.-F."/>
            <person name="Hugenholtz P."/>
            <person name="Woyke T."/>
            <person name="Wu D."/>
            <person name="Spring S."/>
            <person name="Pukall R."/>
            <person name="Steenblock K."/>
            <person name="Schneider S."/>
            <person name="Klenk H.-P."/>
            <person name="Eisen J.A."/>
        </authorList>
    </citation>
    <scope>NUCLEOTIDE SEQUENCE [LARGE SCALE GENOMIC DNA]</scope>
    <source>
        <strain evidence="8">DSM 15567 / CIP 107919 / 50-1 BON</strain>
    </source>
</reference>
<dbReference type="SUPFAM" id="SSF49785">
    <property type="entry name" value="Galactose-binding domain-like"/>
    <property type="match status" value="1"/>
</dbReference>
<dbReference type="InterPro" id="IPR006104">
    <property type="entry name" value="Glyco_hydro_2_N"/>
</dbReference>
<comment type="similarity">
    <text evidence="1">Belongs to the glycosyl hydrolase 2 family.</text>
</comment>